<dbReference type="EMBL" id="JAKOGI010002564">
    <property type="protein sequence ID" value="KAJ8421741.1"/>
    <property type="molecule type" value="Genomic_DNA"/>
</dbReference>
<evidence type="ECO:0008006" key="3">
    <source>
        <dbReference type="Google" id="ProtNLM"/>
    </source>
</evidence>
<dbReference type="PANTHER" id="PTHR33240">
    <property type="entry name" value="OS08G0508500 PROTEIN"/>
    <property type="match status" value="1"/>
</dbReference>
<gene>
    <name evidence="1" type="ORF">Cgig2_020902</name>
</gene>
<name>A0A9Q1GM73_9CARY</name>
<proteinExistence type="predicted"/>
<comment type="caution">
    <text evidence="1">The sequence shown here is derived from an EMBL/GenBank/DDBJ whole genome shotgun (WGS) entry which is preliminary data.</text>
</comment>
<dbReference type="AlphaFoldDB" id="A0A9Q1GM73"/>
<dbReference type="OrthoDB" id="1752268at2759"/>
<dbReference type="PANTHER" id="PTHR33240:SF8">
    <property type="entry name" value="OS03G0439900 PROTEIN"/>
    <property type="match status" value="1"/>
</dbReference>
<evidence type="ECO:0000313" key="1">
    <source>
        <dbReference type="EMBL" id="KAJ8421741.1"/>
    </source>
</evidence>
<accession>A0A9Q1GM73</accession>
<reference evidence="1" key="1">
    <citation type="submission" date="2022-04" db="EMBL/GenBank/DDBJ databases">
        <title>Carnegiea gigantea Genome sequencing and assembly v2.</title>
        <authorList>
            <person name="Copetti D."/>
            <person name="Sanderson M.J."/>
            <person name="Burquez A."/>
            <person name="Wojciechowski M.F."/>
        </authorList>
    </citation>
    <scope>NUCLEOTIDE SEQUENCE</scope>
    <source>
        <strain evidence="1">SGP5-SGP5p</strain>
        <tissue evidence="1">Aerial part</tissue>
    </source>
</reference>
<organism evidence="1 2">
    <name type="scientific">Carnegiea gigantea</name>
    <dbReference type="NCBI Taxonomy" id="171969"/>
    <lineage>
        <taxon>Eukaryota</taxon>
        <taxon>Viridiplantae</taxon>
        <taxon>Streptophyta</taxon>
        <taxon>Embryophyta</taxon>
        <taxon>Tracheophyta</taxon>
        <taxon>Spermatophyta</taxon>
        <taxon>Magnoliopsida</taxon>
        <taxon>eudicotyledons</taxon>
        <taxon>Gunneridae</taxon>
        <taxon>Pentapetalae</taxon>
        <taxon>Caryophyllales</taxon>
        <taxon>Cactineae</taxon>
        <taxon>Cactaceae</taxon>
        <taxon>Cactoideae</taxon>
        <taxon>Echinocereeae</taxon>
        <taxon>Carnegiea</taxon>
    </lineage>
</organism>
<evidence type="ECO:0000313" key="2">
    <source>
        <dbReference type="Proteomes" id="UP001153076"/>
    </source>
</evidence>
<sequence>MEAANSARPLPHFDYVPTAGCEPSHRQGIMIGTRLRQPGQAAAPSRGRRLSPPLPPLLMRLTPAHNAQKYCEFHEQYGHTTTKCRQVKKALHELADKRDEEYSTEVMAAIAGGYAEGMTRSTWKAHLRGAQQVLTTEQGPHITVPTMVFGGKEALRFASPHNDPLVVEMKIASAIIRRILINTGSSVDIITWDCLKKLTNPGCDIVPLRHPI</sequence>
<dbReference type="Proteomes" id="UP001153076">
    <property type="component" value="Unassembled WGS sequence"/>
</dbReference>
<keyword evidence="2" id="KW-1185">Reference proteome</keyword>
<protein>
    <recommendedName>
        <fullName evidence="3">Retrotransposon gag domain-containing protein</fullName>
    </recommendedName>
</protein>